<dbReference type="PIRSF" id="PIRSF006470">
    <property type="entry name" value="DctB"/>
    <property type="match status" value="1"/>
</dbReference>
<gene>
    <name evidence="3" type="ORF">C0099_01320</name>
</gene>
<dbReference type="EMBL" id="CP025682">
    <property type="protein sequence ID" value="AUN93690.1"/>
    <property type="molecule type" value="Genomic_DNA"/>
</dbReference>
<dbReference type="Pfam" id="PF03480">
    <property type="entry name" value="DctP"/>
    <property type="match status" value="1"/>
</dbReference>
<dbReference type="GO" id="GO:0030246">
    <property type="term" value="F:carbohydrate binding"/>
    <property type="evidence" value="ECO:0007669"/>
    <property type="project" value="TreeGrafter"/>
</dbReference>
<dbReference type="GO" id="GO:0030288">
    <property type="term" value="C:outer membrane-bounded periplasmic space"/>
    <property type="evidence" value="ECO:0007669"/>
    <property type="project" value="InterPro"/>
</dbReference>
<dbReference type="Proteomes" id="UP000242205">
    <property type="component" value="Chromosome"/>
</dbReference>
<keyword evidence="1" id="KW-0732">Signal</keyword>
<reference evidence="3 4" key="1">
    <citation type="submission" date="2018-01" db="EMBL/GenBank/DDBJ databases">
        <authorList>
            <person name="Fu G.-Y."/>
        </authorList>
    </citation>
    <scope>NUCLEOTIDE SEQUENCE [LARGE SCALE GENOMIC DNA]</scope>
    <source>
        <strain evidence="3 4">SY39</strain>
    </source>
</reference>
<accession>A0A2I6S345</accession>
<dbReference type="SUPFAM" id="SSF53850">
    <property type="entry name" value="Periplasmic binding protein-like II"/>
    <property type="match status" value="1"/>
</dbReference>
<dbReference type="OrthoDB" id="9794826at2"/>
<dbReference type="CDD" id="cd13603">
    <property type="entry name" value="PBP2_TRAP_Siap_TeaA_like"/>
    <property type="match status" value="1"/>
</dbReference>
<dbReference type="InterPro" id="IPR018389">
    <property type="entry name" value="DctP_fam"/>
</dbReference>
<dbReference type="InterPro" id="IPR038404">
    <property type="entry name" value="TRAP_DctP_sf"/>
</dbReference>
<protein>
    <recommendedName>
        <fullName evidence="5">C4-dicarboxylate ABC transporter substrate-binding protein</fullName>
    </recommendedName>
</protein>
<sequence>MGGTRFAGTSPAGRAAQGRRYRRRRRDAQGASRQRQKHRHEDVQLRGDMTMKIRTRITTLAACLVTAAATFTGVAQASPEVTLKLAHVQPETHAFHKGSVKFAETLKEVSGGKMEVQIFPNGVMGNERDLLEALQIGSLDLVTVTSALTSKFSTNYQVFSLPFLFDSYEDAFRVMDDPEIRGSLGEKLIGKGIRPVAYWIGGARSYYGRSEVENLPDFQGKKVRTMEDPYYLATWKSLGAIPTPLPFGEVYSALQTGLVDGAEGAINTYVSKKFYESAPHVAMVNYVYSIQPLHIAESRWKKLSEQQREWVKQAADASSTFERQIILDEDRKMNDTLASHGVQVTRPDIGPLREAVAPVYEKFRKEFGDEAYSLVEQIRKD</sequence>
<evidence type="ECO:0008006" key="5">
    <source>
        <dbReference type="Google" id="ProtNLM"/>
    </source>
</evidence>
<dbReference type="NCBIfam" id="TIGR00787">
    <property type="entry name" value="dctP"/>
    <property type="match status" value="1"/>
</dbReference>
<feature type="compositionally biased region" description="Basic residues" evidence="2">
    <location>
        <begin position="17"/>
        <end position="26"/>
    </location>
</feature>
<name>A0A2I6S345_9RHOO</name>
<evidence type="ECO:0000313" key="4">
    <source>
        <dbReference type="Proteomes" id="UP000242205"/>
    </source>
</evidence>
<evidence type="ECO:0000313" key="3">
    <source>
        <dbReference type="EMBL" id="AUN93690.1"/>
    </source>
</evidence>
<dbReference type="AlphaFoldDB" id="A0A2I6S345"/>
<evidence type="ECO:0000256" key="1">
    <source>
        <dbReference type="ARBA" id="ARBA00022729"/>
    </source>
</evidence>
<dbReference type="KEGG" id="atw:C0099_01320"/>
<dbReference type="InterPro" id="IPR004682">
    <property type="entry name" value="TRAP_DctP"/>
</dbReference>
<organism evidence="3 4">
    <name type="scientific">Pseudazoarcus pumilus</name>
    <dbReference type="NCBI Taxonomy" id="2067960"/>
    <lineage>
        <taxon>Bacteria</taxon>
        <taxon>Pseudomonadati</taxon>
        <taxon>Pseudomonadota</taxon>
        <taxon>Betaproteobacteria</taxon>
        <taxon>Rhodocyclales</taxon>
        <taxon>Zoogloeaceae</taxon>
        <taxon>Pseudazoarcus</taxon>
    </lineage>
</organism>
<evidence type="ECO:0000256" key="2">
    <source>
        <dbReference type="SAM" id="MobiDB-lite"/>
    </source>
</evidence>
<dbReference type="PANTHER" id="PTHR33376">
    <property type="match status" value="1"/>
</dbReference>
<keyword evidence="4" id="KW-1185">Reference proteome</keyword>
<dbReference type="GO" id="GO:0055085">
    <property type="term" value="P:transmembrane transport"/>
    <property type="evidence" value="ECO:0007669"/>
    <property type="project" value="InterPro"/>
</dbReference>
<dbReference type="NCBIfam" id="NF037995">
    <property type="entry name" value="TRAP_S1"/>
    <property type="match status" value="1"/>
</dbReference>
<dbReference type="Gene3D" id="3.40.190.170">
    <property type="entry name" value="Bacterial extracellular solute-binding protein, family 7"/>
    <property type="match status" value="1"/>
</dbReference>
<feature type="region of interest" description="Disordered" evidence="2">
    <location>
        <begin position="1"/>
        <end position="44"/>
    </location>
</feature>
<dbReference type="PANTHER" id="PTHR33376:SF2">
    <property type="entry name" value="DICARBOXYLATE-BINDING PERIPLASMIC PROTEIN"/>
    <property type="match status" value="1"/>
</dbReference>
<proteinExistence type="predicted"/>